<dbReference type="Proteomes" id="UP001239169">
    <property type="component" value="Chromosome"/>
</dbReference>
<name>A0ABY8R4N9_PARBF</name>
<evidence type="ECO:0000313" key="1">
    <source>
        <dbReference type="EMBL" id="WGX75603.1"/>
    </source>
</evidence>
<organism evidence="1 2">
    <name type="scientific">Paraclostridium bifermentans</name>
    <name type="common">Clostridium bifermentans</name>
    <dbReference type="NCBI Taxonomy" id="1490"/>
    <lineage>
        <taxon>Bacteria</taxon>
        <taxon>Bacillati</taxon>
        <taxon>Bacillota</taxon>
        <taxon>Clostridia</taxon>
        <taxon>Peptostreptococcales</taxon>
        <taxon>Peptostreptococcaceae</taxon>
        <taxon>Paraclostridium</taxon>
    </lineage>
</organism>
<protein>
    <submittedName>
        <fullName evidence="1">Uncharacterized protein</fullName>
    </submittedName>
</protein>
<keyword evidence="2" id="KW-1185">Reference proteome</keyword>
<proteinExistence type="predicted"/>
<dbReference type="EMBL" id="CP124685">
    <property type="protein sequence ID" value="WGX75603.1"/>
    <property type="molecule type" value="Genomic_DNA"/>
</dbReference>
<gene>
    <name evidence="1" type="ORF">QJS64_16865</name>
</gene>
<reference evidence="1 2" key="1">
    <citation type="submission" date="2023-04" db="EMBL/GenBank/DDBJ databases">
        <title>Bacteria Genome Submission.</title>
        <authorList>
            <person name="Isaac P."/>
        </authorList>
    </citation>
    <scope>NUCLEOTIDE SEQUENCE [LARGE SCALE GENOMIC DNA]</scope>
    <source>
        <strain evidence="1 2">SampleS7P1</strain>
    </source>
</reference>
<sequence>MNFLVVSECFLFRNSLTYLFENIFDNMNVKSLQNLKDISIEDIINSELLFLDSNSQQNYITKAVKDIKAFKNIKIIILDTKKIKVCF</sequence>
<accession>A0ABY8R4N9</accession>
<evidence type="ECO:0000313" key="2">
    <source>
        <dbReference type="Proteomes" id="UP001239169"/>
    </source>
</evidence>